<comment type="caution">
    <text evidence="10">The sequence shown here is derived from an EMBL/GenBank/DDBJ whole genome shotgun (WGS) entry which is preliminary data.</text>
</comment>
<dbReference type="InterPro" id="IPR000515">
    <property type="entry name" value="MetI-like"/>
</dbReference>
<dbReference type="NCBIfam" id="TIGR01097">
    <property type="entry name" value="PhnE"/>
    <property type="match status" value="1"/>
</dbReference>
<keyword evidence="5 7" id="KW-1133">Transmembrane helix</keyword>
<dbReference type="Proteomes" id="UP001589707">
    <property type="component" value="Unassembled WGS sequence"/>
</dbReference>
<reference evidence="10 11" key="1">
    <citation type="submission" date="2024-09" db="EMBL/GenBank/DDBJ databases">
        <authorList>
            <person name="Sun Q."/>
            <person name="Mori K."/>
        </authorList>
    </citation>
    <scope>NUCLEOTIDE SEQUENCE [LARGE SCALE GENOMIC DNA]</scope>
    <source>
        <strain evidence="10 11">JCM 11683</strain>
    </source>
</reference>
<feature type="transmembrane region" description="Helical" evidence="7">
    <location>
        <begin position="229"/>
        <end position="249"/>
    </location>
</feature>
<dbReference type="Pfam" id="PF00528">
    <property type="entry name" value="BPD_transp_1"/>
    <property type="match status" value="1"/>
</dbReference>
<dbReference type="InterPro" id="IPR005769">
    <property type="entry name" value="PhnE/PtxC"/>
</dbReference>
<evidence type="ECO:0000256" key="2">
    <source>
        <dbReference type="ARBA" id="ARBA00022448"/>
    </source>
</evidence>
<evidence type="ECO:0000313" key="10">
    <source>
        <dbReference type="EMBL" id="MFB9776030.1"/>
    </source>
</evidence>
<feature type="transmembrane region" description="Helical" evidence="7">
    <location>
        <begin position="100"/>
        <end position="122"/>
    </location>
</feature>
<name>A0ABV5X0R9_9MICO</name>
<comment type="similarity">
    <text evidence="7">Belongs to the binding-protein-dependent transport system permease family.</text>
</comment>
<dbReference type="PROSITE" id="PS50928">
    <property type="entry name" value="ABC_TM1"/>
    <property type="match status" value="1"/>
</dbReference>
<keyword evidence="11" id="KW-1185">Reference proteome</keyword>
<accession>A0ABV5X0R9</accession>
<keyword evidence="4 7" id="KW-0812">Transmembrane</keyword>
<dbReference type="InterPro" id="IPR035906">
    <property type="entry name" value="MetI-like_sf"/>
</dbReference>
<comment type="subcellular location">
    <subcellularLocation>
        <location evidence="1 7">Cell membrane</location>
        <topology evidence="1 7">Multi-pass membrane protein</topology>
    </subcellularLocation>
</comment>
<feature type="compositionally biased region" description="Low complexity" evidence="8">
    <location>
        <begin position="1"/>
        <end position="18"/>
    </location>
</feature>
<evidence type="ECO:0000256" key="6">
    <source>
        <dbReference type="ARBA" id="ARBA00023136"/>
    </source>
</evidence>
<keyword evidence="6 7" id="KW-0472">Membrane</keyword>
<proteinExistence type="inferred from homology"/>
<organism evidence="10 11">
    <name type="scientific">Brevibacterium otitidis</name>
    <dbReference type="NCBI Taxonomy" id="53364"/>
    <lineage>
        <taxon>Bacteria</taxon>
        <taxon>Bacillati</taxon>
        <taxon>Actinomycetota</taxon>
        <taxon>Actinomycetes</taxon>
        <taxon>Micrococcales</taxon>
        <taxon>Brevibacteriaceae</taxon>
        <taxon>Brevibacterium</taxon>
    </lineage>
</organism>
<evidence type="ECO:0000256" key="4">
    <source>
        <dbReference type="ARBA" id="ARBA00022692"/>
    </source>
</evidence>
<evidence type="ECO:0000256" key="3">
    <source>
        <dbReference type="ARBA" id="ARBA00022475"/>
    </source>
</evidence>
<evidence type="ECO:0000256" key="5">
    <source>
        <dbReference type="ARBA" id="ARBA00022989"/>
    </source>
</evidence>
<dbReference type="PANTHER" id="PTHR30043">
    <property type="entry name" value="PHOSPHONATES TRANSPORT SYSTEM PERMEASE PROTEIN"/>
    <property type="match status" value="1"/>
</dbReference>
<gene>
    <name evidence="10" type="primary">phnE</name>
    <name evidence="10" type="ORF">ACFFN1_06390</name>
</gene>
<keyword evidence="2 7" id="KW-0813">Transport</keyword>
<evidence type="ECO:0000256" key="1">
    <source>
        <dbReference type="ARBA" id="ARBA00004651"/>
    </source>
</evidence>
<feature type="domain" description="ABC transmembrane type-1" evidence="9">
    <location>
        <begin position="96"/>
        <end position="279"/>
    </location>
</feature>
<keyword evidence="3" id="KW-1003">Cell membrane</keyword>
<dbReference type="PANTHER" id="PTHR30043:SF1">
    <property type="entry name" value="ABC TRANSPORT SYSTEM PERMEASE PROTEIN P69"/>
    <property type="match status" value="1"/>
</dbReference>
<feature type="transmembrane region" description="Helical" evidence="7">
    <location>
        <begin position="148"/>
        <end position="172"/>
    </location>
</feature>
<evidence type="ECO:0000259" key="9">
    <source>
        <dbReference type="PROSITE" id="PS50928"/>
    </source>
</evidence>
<evidence type="ECO:0000313" key="11">
    <source>
        <dbReference type="Proteomes" id="UP001589707"/>
    </source>
</evidence>
<protein>
    <submittedName>
        <fullName evidence="10">Phosphonate ABC transporter, permease protein PhnE</fullName>
    </submittedName>
</protein>
<feature type="transmembrane region" description="Helical" evidence="7">
    <location>
        <begin position="261"/>
        <end position="282"/>
    </location>
</feature>
<dbReference type="RefSeq" id="WP_376839653.1">
    <property type="nucleotide sequence ID" value="NZ_JBHMAU010000045.1"/>
</dbReference>
<dbReference type="SUPFAM" id="SSF161098">
    <property type="entry name" value="MetI-like"/>
    <property type="match status" value="1"/>
</dbReference>
<dbReference type="EMBL" id="JBHMAU010000045">
    <property type="protein sequence ID" value="MFB9776030.1"/>
    <property type="molecule type" value="Genomic_DNA"/>
</dbReference>
<dbReference type="CDD" id="cd06261">
    <property type="entry name" value="TM_PBP2"/>
    <property type="match status" value="1"/>
</dbReference>
<feature type="region of interest" description="Disordered" evidence="8">
    <location>
        <begin position="1"/>
        <end position="33"/>
    </location>
</feature>
<sequence>MSSQLPDAAPDGSASAPSEMSAQPTPAVPPKPRHHVRTAAIAGAFLVFTVLACTPAIGGVDVDLGAFVEHWRNGWNKFVQLLQPNLAFLPRTVGPMLETLQMAVVGACAAALVSVPLTLWAAKPTNPSWPLRTIVRTIINVIRSVPDLVYASILVVMVGTGALPGVLTLFLFDIGIVVKLVSEAIDSSEHGYMEAGRAAGGSQLQINRLTALPQVMPLFANQWLYVLELNVRISAILGLVGAGGIGRLIEERRSFFRYDDVSAVILEILVVVIIIEVISNLLRRRLV</sequence>
<evidence type="ECO:0000256" key="8">
    <source>
        <dbReference type="SAM" id="MobiDB-lite"/>
    </source>
</evidence>
<dbReference type="Gene3D" id="1.10.3720.10">
    <property type="entry name" value="MetI-like"/>
    <property type="match status" value="1"/>
</dbReference>
<evidence type="ECO:0000256" key="7">
    <source>
        <dbReference type="RuleBase" id="RU363032"/>
    </source>
</evidence>
<feature type="transmembrane region" description="Helical" evidence="7">
    <location>
        <begin position="39"/>
        <end position="58"/>
    </location>
</feature>